<gene>
    <name evidence="2" type="ORF">OG913_39065</name>
</gene>
<keyword evidence="3" id="KW-1185">Reference proteome</keyword>
<proteinExistence type="predicted"/>
<dbReference type="SUPFAM" id="SSF52317">
    <property type="entry name" value="Class I glutamine amidotransferase-like"/>
    <property type="match status" value="1"/>
</dbReference>
<protein>
    <submittedName>
        <fullName evidence="2">ThuA domain-containing protein</fullName>
    </submittedName>
</protein>
<evidence type="ECO:0000313" key="3">
    <source>
        <dbReference type="Proteomes" id="UP001432011"/>
    </source>
</evidence>
<sequence length="220" mass="24057">MPRNLIVSGGVAHDFPATSAALADVLAGIGVESEITEDVAGALAAPPPTGLITVNAFRWTMDGDDFADERDRWRFETPESVRRTVLDHLARGGGLLAVHTASLCFDDWPEWAEIIGGAWRWGRSYHPPIGPAKIRLGSGHPIVDGLSGFEVTDEVYTDLDVLPDVEPLAYSEDQPLLWARSVAGGRVVYDALGHDTRSYAHPVRRTLLRRAARWLLGDRL</sequence>
<dbReference type="Pfam" id="PF06283">
    <property type="entry name" value="ThuA"/>
    <property type="match status" value="1"/>
</dbReference>
<name>A0ABZ1SU22_9ACTN</name>
<organism evidence="2 3">
    <name type="scientific">Microbispora hainanensis</name>
    <dbReference type="NCBI Taxonomy" id="568844"/>
    <lineage>
        <taxon>Bacteria</taxon>
        <taxon>Bacillati</taxon>
        <taxon>Actinomycetota</taxon>
        <taxon>Actinomycetes</taxon>
        <taxon>Streptosporangiales</taxon>
        <taxon>Streptosporangiaceae</taxon>
        <taxon>Microbispora</taxon>
    </lineage>
</organism>
<evidence type="ECO:0000313" key="2">
    <source>
        <dbReference type="EMBL" id="WUP75275.1"/>
    </source>
</evidence>
<dbReference type="PANTHER" id="PTHR40469:SF2">
    <property type="entry name" value="GALACTOSE-BINDING DOMAIN-LIKE SUPERFAMILY PROTEIN"/>
    <property type="match status" value="1"/>
</dbReference>
<dbReference type="InterPro" id="IPR029010">
    <property type="entry name" value="ThuA-like"/>
</dbReference>
<dbReference type="EMBL" id="CP108085">
    <property type="protein sequence ID" value="WUP75275.1"/>
    <property type="molecule type" value="Genomic_DNA"/>
</dbReference>
<accession>A0ABZ1SU22</accession>
<dbReference type="Gene3D" id="3.40.50.880">
    <property type="match status" value="1"/>
</dbReference>
<dbReference type="Proteomes" id="UP001432011">
    <property type="component" value="Chromosome"/>
</dbReference>
<dbReference type="InterPro" id="IPR029062">
    <property type="entry name" value="Class_I_gatase-like"/>
</dbReference>
<evidence type="ECO:0000259" key="1">
    <source>
        <dbReference type="Pfam" id="PF06283"/>
    </source>
</evidence>
<dbReference type="RefSeq" id="WP_142649953.1">
    <property type="nucleotide sequence ID" value="NZ_CP108085.1"/>
</dbReference>
<reference evidence="2" key="1">
    <citation type="submission" date="2022-10" db="EMBL/GenBank/DDBJ databases">
        <title>The complete genomes of actinobacterial strains from the NBC collection.</title>
        <authorList>
            <person name="Joergensen T.S."/>
            <person name="Alvarez Arevalo M."/>
            <person name="Sterndorff E.B."/>
            <person name="Faurdal D."/>
            <person name="Vuksanovic O."/>
            <person name="Mourched A.-S."/>
            <person name="Charusanti P."/>
            <person name="Shaw S."/>
            <person name="Blin K."/>
            <person name="Weber T."/>
        </authorList>
    </citation>
    <scope>NUCLEOTIDE SEQUENCE</scope>
    <source>
        <strain evidence="2">NBC_00254</strain>
    </source>
</reference>
<feature type="domain" description="ThuA-like" evidence="1">
    <location>
        <begin position="78"/>
        <end position="214"/>
    </location>
</feature>
<dbReference type="PANTHER" id="PTHR40469">
    <property type="entry name" value="SECRETED GLYCOSYL HYDROLASE"/>
    <property type="match status" value="1"/>
</dbReference>